<dbReference type="Proteomes" id="UP000800036">
    <property type="component" value="Unassembled WGS sequence"/>
</dbReference>
<feature type="compositionally biased region" description="Polar residues" evidence="1">
    <location>
        <begin position="14"/>
        <end position="26"/>
    </location>
</feature>
<feature type="region of interest" description="Disordered" evidence="1">
    <location>
        <begin position="501"/>
        <end position="535"/>
    </location>
</feature>
<dbReference type="EMBL" id="ML976767">
    <property type="protein sequence ID" value="KAF1965181.1"/>
    <property type="molecule type" value="Genomic_DNA"/>
</dbReference>
<gene>
    <name evidence="2" type="ORF">BU23DRAFT_34538</name>
</gene>
<feature type="compositionally biased region" description="Basic and acidic residues" evidence="1">
    <location>
        <begin position="112"/>
        <end position="126"/>
    </location>
</feature>
<feature type="region of interest" description="Disordered" evidence="1">
    <location>
        <begin position="629"/>
        <end position="689"/>
    </location>
</feature>
<keyword evidence="3" id="KW-1185">Reference proteome</keyword>
<feature type="compositionally biased region" description="Pro residues" evidence="1">
    <location>
        <begin position="83"/>
        <end position="98"/>
    </location>
</feature>
<name>A0A6A5UJT4_9PLEO</name>
<feature type="compositionally biased region" description="Basic and acidic residues" evidence="1">
    <location>
        <begin position="214"/>
        <end position="224"/>
    </location>
</feature>
<accession>A0A6A5UJT4</accession>
<feature type="compositionally biased region" description="Basic residues" evidence="1">
    <location>
        <begin position="166"/>
        <end position="185"/>
    </location>
</feature>
<sequence length="689" mass="76986">MLTYDDSIRPNMSVVGSPQGNLQPSSWKAEAIRRGDLKISGPMPITEDMPLNEDEEREFEKHGTLSPSLPQETPMENPTQHVPRPPPGPPPGPPPAPPISQVEVHPQTSAQPEERPQTRTEYRDTPSRQLSVPMQTTPERHRRSVTEPISIASPIPPTPETPTRASTRKKRKSGLRSVFRKMFGRKSRDDDEDEVQPGERSQNQRQSQRISDMGVRRTSSERKPTNRRGRISDLPVEEPKPINPLGQHLPFPMNVNAPQEASPPHEYLRFQVPTPDLSRRRATLPNVHAIAETQSLNDSPKRLETWEERPDGEFIPSPEIGIALSSPPRDRQLTNTIQEKRRSRSAGNLRELMKGRPSVERRRSAEIRYWRSSYTSGSVYSTNTPRPRTAQTVETVRSVEAQDDLPNLEDVVTKSVSVHAPTVVAHVQDAPQIPIQLPVEAFNFGNLRSEFSDEEDLEQHELPTKSERRVSIEERVKFLEENLRTLDASVKRMSGINNRQTIILENAPKGRRSRNRSSSASSQRQGSHHSSTGSNALHLRQYEEEKLAPDSQTHAPLSAVNESPAISHDQCTAQRVKLAGDVHAQLAALHASLQHERHARKLLKAQVSTLQRDLADLHALVHKFAAASPSYPTPSPDAIITSNEASTPRATEIRGRAGTESSASSREGDDFVSPEDWATPKESVTSGFF</sequence>
<evidence type="ECO:0000313" key="3">
    <source>
        <dbReference type="Proteomes" id="UP000800036"/>
    </source>
</evidence>
<feature type="compositionally biased region" description="Low complexity" evidence="1">
    <location>
        <begin position="516"/>
        <end position="534"/>
    </location>
</feature>
<proteinExistence type="predicted"/>
<feature type="compositionally biased region" description="Polar residues" evidence="1">
    <location>
        <begin position="65"/>
        <end position="80"/>
    </location>
</feature>
<feature type="compositionally biased region" description="Polar residues" evidence="1">
    <location>
        <begin position="640"/>
        <end position="649"/>
    </location>
</feature>
<feature type="region of interest" description="Disordered" evidence="1">
    <location>
        <begin position="1"/>
        <end position="243"/>
    </location>
</feature>
<protein>
    <submittedName>
        <fullName evidence="2">Uncharacterized protein</fullName>
    </submittedName>
</protein>
<evidence type="ECO:0000313" key="2">
    <source>
        <dbReference type="EMBL" id="KAF1965181.1"/>
    </source>
</evidence>
<dbReference type="AlphaFoldDB" id="A0A6A5UJT4"/>
<feature type="compositionally biased region" description="Low complexity" evidence="1">
    <location>
        <begin position="200"/>
        <end position="211"/>
    </location>
</feature>
<evidence type="ECO:0000256" key="1">
    <source>
        <dbReference type="SAM" id="MobiDB-lite"/>
    </source>
</evidence>
<dbReference type="OrthoDB" id="5428925at2759"/>
<feature type="compositionally biased region" description="Polar residues" evidence="1">
    <location>
        <begin position="127"/>
        <end position="137"/>
    </location>
</feature>
<organism evidence="2 3">
    <name type="scientific">Bimuria novae-zelandiae CBS 107.79</name>
    <dbReference type="NCBI Taxonomy" id="1447943"/>
    <lineage>
        <taxon>Eukaryota</taxon>
        <taxon>Fungi</taxon>
        <taxon>Dikarya</taxon>
        <taxon>Ascomycota</taxon>
        <taxon>Pezizomycotina</taxon>
        <taxon>Dothideomycetes</taxon>
        <taxon>Pleosporomycetidae</taxon>
        <taxon>Pleosporales</taxon>
        <taxon>Massarineae</taxon>
        <taxon>Didymosphaeriaceae</taxon>
        <taxon>Bimuria</taxon>
    </lineage>
</organism>
<reference evidence="2" key="1">
    <citation type="journal article" date="2020" name="Stud. Mycol.">
        <title>101 Dothideomycetes genomes: a test case for predicting lifestyles and emergence of pathogens.</title>
        <authorList>
            <person name="Haridas S."/>
            <person name="Albert R."/>
            <person name="Binder M."/>
            <person name="Bloem J."/>
            <person name="Labutti K."/>
            <person name="Salamov A."/>
            <person name="Andreopoulos B."/>
            <person name="Baker S."/>
            <person name="Barry K."/>
            <person name="Bills G."/>
            <person name="Bluhm B."/>
            <person name="Cannon C."/>
            <person name="Castanera R."/>
            <person name="Culley D."/>
            <person name="Daum C."/>
            <person name="Ezra D."/>
            <person name="Gonzalez J."/>
            <person name="Henrissat B."/>
            <person name="Kuo A."/>
            <person name="Liang C."/>
            <person name="Lipzen A."/>
            <person name="Lutzoni F."/>
            <person name="Magnuson J."/>
            <person name="Mondo S."/>
            <person name="Nolan M."/>
            <person name="Ohm R."/>
            <person name="Pangilinan J."/>
            <person name="Park H.-J."/>
            <person name="Ramirez L."/>
            <person name="Alfaro M."/>
            <person name="Sun H."/>
            <person name="Tritt A."/>
            <person name="Yoshinaga Y."/>
            <person name="Zwiers L.-H."/>
            <person name="Turgeon B."/>
            <person name="Goodwin S."/>
            <person name="Spatafora J."/>
            <person name="Crous P."/>
            <person name="Grigoriev I."/>
        </authorList>
    </citation>
    <scope>NUCLEOTIDE SEQUENCE</scope>
    <source>
        <strain evidence="2">CBS 107.79</strain>
    </source>
</reference>